<evidence type="ECO:0000313" key="3">
    <source>
        <dbReference type="EMBL" id="PPQ89009.1"/>
    </source>
</evidence>
<accession>A0A409XDZ3</accession>
<name>A0A409XDZ3_PSICY</name>
<reference evidence="3 4" key="1">
    <citation type="journal article" date="2018" name="Evol. Lett.">
        <title>Horizontal gene cluster transfer increased hallucinogenic mushroom diversity.</title>
        <authorList>
            <person name="Reynolds H.T."/>
            <person name="Vijayakumar V."/>
            <person name="Gluck-Thaler E."/>
            <person name="Korotkin H.B."/>
            <person name="Matheny P.B."/>
            <person name="Slot J.C."/>
        </authorList>
    </citation>
    <scope>NUCLEOTIDE SEQUENCE [LARGE SCALE GENOMIC DNA]</scope>
    <source>
        <strain evidence="3 4">2631</strain>
    </source>
</reference>
<dbReference type="OrthoDB" id="3271139at2759"/>
<dbReference type="InterPro" id="IPR011009">
    <property type="entry name" value="Kinase-like_dom_sf"/>
</dbReference>
<feature type="compositionally biased region" description="Basic and acidic residues" evidence="1">
    <location>
        <begin position="762"/>
        <end position="796"/>
    </location>
</feature>
<feature type="region of interest" description="Disordered" evidence="1">
    <location>
        <begin position="751"/>
        <end position="796"/>
    </location>
</feature>
<proteinExistence type="predicted"/>
<gene>
    <name evidence="3" type="ORF">CVT25_005108</name>
</gene>
<evidence type="ECO:0000313" key="4">
    <source>
        <dbReference type="Proteomes" id="UP000283269"/>
    </source>
</evidence>
<dbReference type="GO" id="GO:0005524">
    <property type="term" value="F:ATP binding"/>
    <property type="evidence" value="ECO:0007669"/>
    <property type="project" value="InterPro"/>
</dbReference>
<dbReference type="EMBL" id="NHYD01001970">
    <property type="protein sequence ID" value="PPQ89009.1"/>
    <property type="molecule type" value="Genomic_DNA"/>
</dbReference>
<protein>
    <recommendedName>
        <fullName evidence="2">Protein kinase domain-containing protein</fullName>
    </recommendedName>
</protein>
<dbReference type="InParanoid" id="A0A409XDZ3"/>
<dbReference type="SUPFAM" id="SSF56112">
    <property type="entry name" value="Protein kinase-like (PK-like)"/>
    <property type="match status" value="1"/>
</dbReference>
<dbReference type="Gene3D" id="1.10.510.10">
    <property type="entry name" value="Transferase(Phosphotransferase) domain 1"/>
    <property type="match status" value="1"/>
</dbReference>
<dbReference type="PROSITE" id="PS50011">
    <property type="entry name" value="PROTEIN_KINASE_DOM"/>
    <property type="match status" value="1"/>
</dbReference>
<dbReference type="InterPro" id="IPR000719">
    <property type="entry name" value="Prot_kinase_dom"/>
</dbReference>
<feature type="region of interest" description="Disordered" evidence="1">
    <location>
        <begin position="421"/>
        <end position="449"/>
    </location>
</feature>
<evidence type="ECO:0000259" key="2">
    <source>
        <dbReference type="PROSITE" id="PS50011"/>
    </source>
</evidence>
<evidence type="ECO:0000256" key="1">
    <source>
        <dbReference type="SAM" id="MobiDB-lite"/>
    </source>
</evidence>
<dbReference type="Pfam" id="PF17667">
    <property type="entry name" value="Pkinase_fungal"/>
    <property type="match status" value="1"/>
</dbReference>
<feature type="compositionally biased region" description="Polar residues" evidence="1">
    <location>
        <begin position="427"/>
        <end position="438"/>
    </location>
</feature>
<feature type="domain" description="Protein kinase" evidence="2">
    <location>
        <begin position="301"/>
        <end position="675"/>
    </location>
</feature>
<dbReference type="GO" id="GO:0004672">
    <property type="term" value="F:protein kinase activity"/>
    <property type="evidence" value="ECO:0007669"/>
    <property type="project" value="InterPro"/>
</dbReference>
<dbReference type="PANTHER" id="PTHR38248:SF2">
    <property type="entry name" value="FUNK1 11"/>
    <property type="match status" value="1"/>
</dbReference>
<sequence>MENNITSSAVPPSFLIPDTSRKMDGEFVRSPVDEFLKTYLPFAPDEVETKYFVEKLLQSIPPASNSSDGREIRTRAKSKLPILVGQEEQYQFHHYPKPAIKRSTHESEVVAFTPWVDIAQAIGNIPHPQETRKRNQCNYRNMPYKRIASDILGSDNMIDAAFLRPCDEAVDLRTTDIAVVIEQKLSTVKRRENAVQAVSANVQIMNDDVRRMFTFGITIESDEVTLWYHSRSHSAVSERFSFIQNPKVLIRILAAFLFATDEELGYDPMVTREKDGCYTFKIPDPMITDQCQCFRTVDTLSEYRSNNITGRMARVYKVTKLDDKGEAIGEPLVLKDVWLDQSALTEREIQNAIFNDIEKFWQAPTEIEQMRTLQEDHKQLVKDKGYRQYFLAIVLDHSGTTTTDYPAGAVIKKGLLQEPDLKKHTPKSGTGTNAMFSDSRSRNEGTHPVNKVEVPVAPRTFEVKKHYRVVFQEVCRTVGKLGTLGEVVDVLYQALIPLQLLLCAGWVHRDISSGNIMAYRDNLDNAQEPWKVKLSDLEYARKFPPPDDYEAAVDPKTGTPYFMPIEVMQRKYLFNSKQAHLWAAPVVSALELEAEDAQSLASDSATDLSSVTVVHNFQHDLESLWWILLWTITCRINSDVAFHYGSPIFVNQLQSTDARYKCLTESIIQHLQTWMPPSKERLTLSSSMNSLRYLMSLHYIKRVGLGNHLKAEHYVSIHKDFADIFVTIKKTASEWFAIPLITRKATDSVYEQSVAPGRLKRQRPDEDNTDPRQAEDEGRSQAKLARTDESPEDKEK</sequence>
<keyword evidence="4" id="KW-1185">Reference proteome</keyword>
<dbReference type="AlphaFoldDB" id="A0A409XDZ3"/>
<dbReference type="InterPro" id="IPR040976">
    <property type="entry name" value="Pkinase_fungal"/>
</dbReference>
<organism evidence="3 4">
    <name type="scientific">Psilocybe cyanescens</name>
    <dbReference type="NCBI Taxonomy" id="93625"/>
    <lineage>
        <taxon>Eukaryota</taxon>
        <taxon>Fungi</taxon>
        <taxon>Dikarya</taxon>
        <taxon>Basidiomycota</taxon>
        <taxon>Agaricomycotina</taxon>
        <taxon>Agaricomycetes</taxon>
        <taxon>Agaricomycetidae</taxon>
        <taxon>Agaricales</taxon>
        <taxon>Agaricineae</taxon>
        <taxon>Strophariaceae</taxon>
        <taxon>Psilocybe</taxon>
    </lineage>
</organism>
<comment type="caution">
    <text evidence="3">The sequence shown here is derived from an EMBL/GenBank/DDBJ whole genome shotgun (WGS) entry which is preliminary data.</text>
</comment>
<dbReference type="PANTHER" id="PTHR38248">
    <property type="entry name" value="FUNK1 6"/>
    <property type="match status" value="1"/>
</dbReference>
<dbReference type="Proteomes" id="UP000283269">
    <property type="component" value="Unassembled WGS sequence"/>
</dbReference>